<dbReference type="PROSITE" id="PS51891">
    <property type="entry name" value="CENP_V_GFA"/>
    <property type="match status" value="1"/>
</dbReference>
<evidence type="ECO:0000313" key="6">
    <source>
        <dbReference type="EMBL" id="TGO48995.1"/>
    </source>
</evidence>
<keyword evidence="4" id="KW-0456">Lyase</keyword>
<comment type="similarity">
    <text evidence="1">Belongs to the Gfa family.</text>
</comment>
<comment type="caution">
    <text evidence="6">The sequence shown here is derived from an EMBL/GenBank/DDBJ whole genome shotgun (WGS) entry which is preliminary data.</text>
</comment>
<gene>
    <name evidence="6" type="ORF">BCON_0224g00020</name>
</gene>
<evidence type="ECO:0000256" key="4">
    <source>
        <dbReference type="ARBA" id="ARBA00023239"/>
    </source>
</evidence>
<name>A0A4Z1HJM3_9HELO</name>
<dbReference type="AlphaFoldDB" id="A0A4Z1HJM3"/>
<sequence>MPKGSCLCGQIQYEYTGEPTMTALCHCHACQKWCGATSSFNLLLPRTQFKLLQGTPKTFEMPGDSGKINKRSFCGTCGSSLFGELELMPEFVGIKAGSNWYNRSLDDGAADYGKVATEFYTENRLSFCKAIEGAKQEPKFGN</sequence>
<dbReference type="Pfam" id="PF04828">
    <property type="entry name" value="GFA"/>
    <property type="match status" value="1"/>
</dbReference>
<dbReference type="GO" id="GO:0016846">
    <property type="term" value="F:carbon-sulfur lyase activity"/>
    <property type="evidence" value="ECO:0007669"/>
    <property type="project" value="InterPro"/>
</dbReference>
<proteinExistence type="inferred from homology"/>
<evidence type="ECO:0000256" key="3">
    <source>
        <dbReference type="ARBA" id="ARBA00022833"/>
    </source>
</evidence>
<dbReference type="OrthoDB" id="1601230at2759"/>
<feature type="domain" description="CENP-V/GFA" evidence="5">
    <location>
        <begin position="2"/>
        <end position="113"/>
    </location>
</feature>
<evidence type="ECO:0000313" key="7">
    <source>
        <dbReference type="Proteomes" id="UP000297527"/>
    </source>
</evidence>
<reference evidence="6 7" key="1">
    <citation type="submission" date="2017-12" db="EMBL/GenBank/DDBJ databases">
        <title>Comparative genomics of Botrytis spp.</title>
        <authorList>
            <person name="Valero-Jimenez C.A."/>
            <person name="Tapia P."/>
            <person name="Veloso J."/>
            <person name="Silva-Moreno E."/>
            <person name="Staats M."/>
            <person name="Valdes J.H."/>
            <person name="Van Kan J.A.L."/>
        </authorList>
    </citation>
    <scope>NUCLEOTIDE SEQUENCE [LARGE SCALE GENOMIC DNA]</scope>
    <source>
        <strain evidence="6 7">MUCL11595</strain>
    </source>
</reference>
<dbReference type="Proteomes" id="UP000297527">
    <property type="component" value="Unassembled WGS sequence"/>
</dbReference>
<dbReference type="Gene3D" id="3.90.1590.10">
    <property type="entry name" value="glutathione-dependent formaldehyde- activating enzyme (gfa)"/>
    <property type="match status" value="1"/>
</dbReference>
<keyword evidence="2" id="KW-0479">Metal-binding</keyword>
<evidence type="ECO:0000256" key="2">
    <source>
        <dbReference type="ARBA" id="ARBA00022723"/>
    </source>
</evidence>
<dbReference type="PANTHER" id="PTHR33337:SF30">
    <property type="entry name" value="DUF636 DOMAIN PROTEIN (AFU_ORTHOLOGUE AFUA_1G03180)"/>
    <property type="match status" value="1"/>
</dbReference>
<protein>
    <recommendedName>
        <fullName evidence="5">CENP-V/GFA domain-containing protein</fullName>
    </recommendedName>
</protein>
<dbReference type="InterPro" id="IPR006913">
    <property type="entry name" value="CENP-V/GFA"/>
</dbReference>
<keyword evidence="3" id="KW-0862">Zinc</keyword>
<evidence type="ECO:0000259" key="5">
    <source>
        <dbReference type="PROSITE" id="PS51891"/>
    </source>
</evidence>
<dbReference type="EMBL" id="PQXN01000223">
    <property type="protein sequence ID" value="TGO48995.1"/>
    <property type="molecule type" value="Genomic_DNA"/>
</dbReference>
<organism evidence="6 7">
    <name type="scientific">Botryotinia convoluta</name>
    <dbReference type="NCBI Taxonomy" id="54673"/>
    <lineage>
        <taxon>Eukaryota</taxon>
        <taxon>Fungi</taxon>
        <taxon>Dikarya</taxon>
        <taxon>Ascomycota</taxon>
        <taxon>Pezizomycotina</taxon>
        <taxon>Leotiomycetes</taxon>
        <taxon>Helotiales</taxon>
        <taxon>Sclerotiniaceae</taxon>
        <taxon>Botryotinia</taxon>
    </lineage>
</organism>
<evidence type="ECO:0000256" key="1">
    <source>
        <dbReference type="ARBA" id="ARBA00005495"/>
    </source>
</evidence>
<dbReference type="SUPFAM" id="SSF51316">
    <property type="entry name" value="Mss4-like"/>
    <property type="match status" value="1"/>
</dbReference>
<dbReference type="GO" id="GO:0046872">
    <property type="term" value="F:metal ion binding"/>
    <property type="evidence" value="ECO:0007669"/>
    <property type="project" value="UniProtKB-KW"/>
</dbReference>
<dbReference type="PANTHER" id="PTHR33337">
    <property type="entry name" value="GFA DOMAIN-CONTAINING PROTEIN"/>
    <property type="match status" value="1"/>
</dbReference>
<keyword evidence="7" id="KW-1185">Reference proteome</keyword>
<dbReference type="InterPro" id="IPR011057">
    <property type="entry name" value="Mss4-like_sf"/>
</dbReference>
<accession>A0A4Z1HJM3</accession>